<dbReference type="STRING" id="767817.Desgi_1192"/>
<sequence length="153" mass="17114">MMPLNEDLFLDTFNQQWCWRVVRMVHVGKCGDMLDFPAVLAGIVAGRAGDGNFSKITRESKVPWGSYLYMQSVIKSSQGKPAYTRLFIDITDDMLYDAQPGRALIINNREVAAFFPASEQMADDFLRLNGTVDLIRQLCDQVGKDQSAVGILS</sequence>
<protein>
    <submittedName>
        <fullName evidence="1">Uncharacterized protein</fullName>
    </submittedName>
</protein>
<evidence type="ECO:0000313" key="2">
    <source>
        <dbReference type="Proteomes" id="UP000013520"/>
    </source>
</evidence>
<evidence type="ECO:0000313" key="1">
    <source>
        <dbReference type="EMBL" id="AGL00715.1"/>
    </source>
</evidence>
<organism evidence="1 2">
    <name type="scientific">Desulfoscipio gibsoniae DSM 7213</name>
    <dbReference type="NCBI Taxonomy" id="767817"/>
    <lineage>
        <taxon>Bacteria</taxon>
        <taxon>Bacillati</taxon>
        <taxon>Bacillota</taxon>
        <taxon>Clostridia</taxon>
        <taxon>Eubacteriales</taxon>
        <taxon>Desulfallaceae</taxon>
        <taxon>Desulfoscipio</taxon>
    </lineage>
</organism>
<proteinExistence type="predicted"/>
<dbReference type="KEGG" id="dgi:Desgi_1192"/>
<accession>R4KJL2</accession>
<reference evidence="1 2" key="1">
    <citation type="submission" date="2012-01" db="EMBL/GenBank/DDBJ databases">
        <title>Complete sequence of Desulfotomaculum gibsoniae DSM 7213.</title>
        <authorList>
            <consortium name="US DOE Joint Genome Institute"/>
            <person name="Lucas S."/>
            <person name="Han J."/>
            <person name="Lapidus A."/>
            <person name="Cheng J.-F."/>
            <person name="Goodwin L."/>
            <person name="Pitluck S."/>
            <person name="Peters L."/>
            <person name="Ovchinnikova G."/>
            <person name="Teshima H."/>
            <person name="Detter J.C."/>
            <person name="Han C."/>
            <person name="Tapia R."/>
            <person name="Land M."/>
            <person name="Hauser L."/>
            <person name="Kyrpides N."/>
            <person name="Ivanova N."/>
            <person name="Pagani I."/>
            <person name="Parshina S."/>
            <person name="Plugge C."/>
            <person name="Muyzer G."/>
            <person name="Kuever J."/>
            <person name="Ivanova A."/>
            <person name="Nazina T."/>
            <person name="Klenk H.-P."/>
            <person name="Brambilla E."/>
            <person name="Spring S."/>
            <person name="Stams A.F."/>
            <person name="Woyke T."/>
        </authorList>
    </citation>
    <scope>NUCLEOTIDE SEQUENCE [LARGE SCALE GENOMIC DNA]</scope>
    <source>
        <strain evidence="1 2">DSM 7213</strain>
    </source>
</reference>
<dbReference type="AlphaFoldDB" id="R4KJL2"/>
<dbReference type="OrthoDB" id="9840132at2"/>
<dbReference type="RefSeq" id="WP_006523730.1">
    <property type="nucleotide sequence ID" value="NC_021184.1"/>
</dbReference>
<keyword evidence="2" id="KW-1185">Reference proteome</keyword>
<name>R4KJL2_9FIRM</name>
<dbReference type="Proteomes" id="UP000013520">
    <property type="component" value="Chromosome"/>
</dbReference>
<dbReference type="EMBL" id="CP003273">
    <property type="protein sequence ID" value="AGL00715.1"/>
    <property type="molecule type" value="Genomic_DNA"/>
</dbReference>
<dbReference type="HOGENOM" id="CLU_1710301_0_0_9"/>
<gene>
    <name evidence="1" type="ORF">Desgi_1192</name>
</gene>